<evidence type="ECO:0000313" key="3">
    <source>
        <dbReference type="EMBL" id="CAE0291252.1"/>
    </source>
</evidence>
<feature type="compositionally biased region" description="Low complexity" evidence="1">
    <location>
        <begin position="131"/>
        <end position="142"/>
    </location>
</feature>
<keyword evidence="2" id="KW-1133">Transmembrane helix</keyword>
<feature type="transmembrane region" description="Helical" evidence="2">
    <location>
        <begin position="80"/>
        <end position="108"/>
    </location>
</feature>
<evidence type="ECO:0000256" key="1">
    <source>
        <dbReference type="SAM" id="MobiDB-lite"/>
    </source>
</evidence>
<proteinExistence type="predicted"/>
<feature type="region of interest" description="Disordered" evidence="1">
    <location>
        <begin position="119"/>
        <end position="154"/>
    </location>
</feature>
<dbReference type="EMBL" id="HBIC01039138">
    <property type="protein sequence ID" value="CAE0291252.1"/>
    <property type="molecule type" value="Transcribed_RNA"/>
</dbReference>
<accession>A0A7S3HC87</accession>
<dbReference type="AlphaFoldDB" id="A0A7S3HC87"/>
<protein>
    <submittedName>
        <fullName evidence="3">Uncharacterized protein</fullName>
    </submittedName>
</protein>
<gene>
    <name evidence="3" type="ORF">SELO1098_LOCUS20097</name>
</gene>
<reference evidence="3" key="1">
    <citation type="submission" date="2021-01" db="EMBL/GenBank/DDBJ databases">
        <authorList>
            <person name="Corre E."/>
            <person name="Pelletier E."/>
            <person name="Niang G."/>
            <person name="Scheremetjew M."/>
            <person name="Finn R."/>
            <person name="Kale V."/>
            <person name="Holt S."/>
            <person name="Cochrane G."/>
            <person name="Meng A."/>
            <person name="Brown T."/>
            <person name="Cohen L."/>
        </authorList>
    </citation>
    <scope>NUCLEOTIDE SEQUENCE</scope>
    <source>
        <strain evidence="3">CCAP 955/1</strain>
    </source>
</reference>
<keyword evidence="2" id="KW-0472">Membrane</keyword>
<sequence length="378" mass="39733">MSDVETNVTVEVTIPENVEAGDTITVQCPDNSYVEFVAPPDVTSGDTVHVVVDGISSTSDDSKVEGSVPEDAPKASYRGVAAVTTGVIVSALVIGPLVTGIFVVGMVVCAAQKGKAQSVPTPLTAEESVEEGAAVSEVSNSELPVAPPSEPETREEKIAAAFVKTADYIAEKLGAIDDRFAISTNTLKALATVQEIDERNKISETVVTKIKDFDEKYKVSEKAGNAVTSTVTKVHEIDASCKISENAFIAGNNIAIAGSNAATCVGDFERRYEISTRITTALIFAMATLNDALSVYMRRLTTGEVAPTAVVNAENADVDLEGGNNGEEDFSLPEVPSHPVQLSASYADAVQTEHDSYAAEEPASPNTSIDMRSVEIPV</sequence>
<name>A0A7S3HC87_9STRA</name>
<keyword evidence="2" id="KW-0812">Transmembrane</keyword>
<evidence type="ECO:0000256" key="2">
    <source>
        <dbReference type="SAM" id="Phobius"/>
    </source>
</evidence>
<organism evidence="3">
    <name type="scientific">Spumella elongata</name>
    <dbReference type="NCBI Taxonomy" id="89044"/>
    <lineage>
        <taxon>Eukaryota</taxon>
        <taxon>Sar</taxon>
        <taxon>Stramenopiles</taxon>
        <taxon>Ochrophyta</taxon>
        <taxon>Chrysophyceae</taxon>
        <taxon>Chromulinales</taxon>
        <taxon>Chromulinaceae</taxon>
        <taxon>Spumella</taxon>
    </lineage>
</organism>